<dbReference type="InterPro" id="IPR010998">
    <property type="entry name" value="Integrase_recombinase_N"/>
</dbReference>
<dbReference type="AlphaFoldDB" id="A0A1I4QSS4"/>
<dbReference type="InterPro" id="IPR011010">
    <property type="entry name" value="DNA_brk_join_enz"/>
</dbReference>
<dbReference type="PANTHER" id="PTHR30629">
    <property type="entry name" value="PROPHAGE INTEGRASE"/>
    <property type="match status" value="1"/>
</dbReference>
<feature type="domain" description="Tyr recombinase" evidence="6">
    <location>
        <begin position="214"/>
        <end position="392"/>
    </location>
</feature>
<dbReference type="Pfam" id="PF13356">
    <property type="entry name" value="Arm-DNA-bind_3"/>
    <property type="match status" value="1"/>
</dbReference>
<dbReference type="InterPro" id="IPR013762">
    <property type="entry name" value="Integrase-like_cat_sf"/>
</dbReference>
<dbReference type="InterPro" id="IPR050808">
    <property type="entry name" value="Phage_Integrase"/>
</dbReference>
<dbReference type="GO" id="GO:0015074">
    <property type="term" value="P:DNA integration"/>
    <property type="evidence" value="ECO:0007669"/>
    <property type="project" value="UniProtKB-KW"/>
</dbReference>
<evidence type="ECO:0000256" key="5">
    <source>
        <dbReference type="PROSITE-ProRule" id="PRU01248"/>
    </source>
</evidence>
<dbReference type="GO" id="GO:0006310">
    <property type="term" value="P:DNA recombination"/>
    <property type="evidence" value="ECO:0007669"/>
    <property type="project" value="UniProtKB-KW"/>
</dbReference>
<dbReference type="PROSITE" id="PS51900">
    <property type="entry name" value="CB"/>
    <property type="match status" value="1"/>
</dbReference>
<dbReference type="CDD" id="cd00801">
    <property type="entry name" value="INT_P4_C"/>
    <property type="match status" value="1"/>
</dbReference>
<evidence type="ECO:0000313" key="8">
    <source>
        <dbReference type="EMBL" id="SFM42763.1"/>
    </source>
</evidence>
<reference evidence="9" key="1">
    <citation type="submission" date="2016-10" db="EMBL/GenBank/DDBJ databases">
        <authorList>
            <person name="Varghese N."/>
            <person name="Submissions S."/>
        </authorList>
    </citation>
    <scope>NUCLEOTIDE SEQUENCE [LARGE SCALE GENOMIC DNA]</scope>
    <source>
        <strain evidence="9">Nm44</strain>
    </source>
</reference>
<comment type="similarity">
    <text evidence="1">Belongs to the 'phage' integrase family.</text>
</comment>
<dbReference type="InterPro" id="IPR025166">
    <property type="entry name" value="Integrase_DNA_bind_dom"/>
</dbReference>
<proteinExistence type="inferred from homology"/>
<evidence type="ECO:0000259" key="6">
    <source>
        <dbReference type="PROSITE" id="PS51898"/>
    </source>
</evidence>
<dbReference type="Gene3D" id="3.30.160.390">
    <property type="entry name" value="Integrase, DNA-binding domain"/>
    <property type="match status" value="1"/>
</dbReference>
<dbReference type="Proteomes" id="UP000183287">
    <property type="component" value="Unassembled WGS sequence"/>
</dbReference>
<keyword evidence="2" id="KW-0229">DNA integration</keyword>
<dbReference type="Gene3D" id="1.10.150.130">
    <property type="match status" value="1"/>
</dbReference>
<dbReference type="Pfam" id="PF00589">
    <property type="entry name" value="Phage_integrase"/>
    <property type="match status" value="1"/>
</dbReference>
<evidence type="ECO:0000259" key="7">
    <source>
        <dbReference type="PROSITE" id="PS51900"/>
    </source>
</evidence>
<dbReference type="InterPro" id="IPR038488">
    <property type="entry name" value="Integrase_DNA-bd_sf"/>
</dbReference>
<dbReference type="Pfam" id="PF22022">
    <property type="entry name" value="Phage_int_M"/>
    <property type="match status" value="1"/>
</dbReference>
<sequence length="422" mass="48052">MSLTDAEIRNTKSNSKVQYLFDNEGLYLQVNPNGSRWWRFKYRFQGKPKLLSLGIYPNITLKDARLAHFEARKLITKGIDPSAQRKQAKADIKEKSEIARRIAAGIPLENSFQAVALEWFDKQTHTWVPHHAKDVKRRLENNIFPYIGTKVIAEIEPPELLAAIRKIEERGSYDLAHRVLQLCGQIFRYGVATGYCKRDPSPDLRGALTPHKKMNQAAIQPEELPDLLRAIASYDDTGNMQTRLALQLLALAFVRTSELIGAVWAEFDFDKAIWLIPAERMKMRTPHVVPLSSQAITILKELKVIAGDSSYILPGRNPRKPVSNNTMLFALYRLGYKSKMTGHGFRAVASTILNEAGFRSDVIELQLAHCERNEVRGAYNRAQYLEERKQMMQWWGNYLEKTAAGAEVIPLHGRAIHQAFNT</sequence>
<accession>A0A1I4QSS4</accession>
<dbReference type="InterPro" id="IPR002104">
    <property type="entry name" value="Integrase_catalytic"/>
</dbReference>
<evidence type="ECO:0000256" key="2">
    <source>
        <dbReference type="ARBA" id="ARBA00022908"/>
    </source>
</evidence>
<keyword evidence="4" id="KW-0233">DNA recombination</keyword>
<dbReference type="OrthoDB" id="9775880at2"/>
<gene>
    <name evidence="8" type="ORF">SAMN05421863_102826</name>
</gene>
<dbReference type="EMBL" id="FOUB01000028">
    <property type="protein sequence ID" value="SFM42763.1"/>
    <property type="molecule type" value="Genomic_DNA"/>
</dbReference>
<dbReference type="InterPro" id="IPR044068">
    <property type="entry name" value="CB"/>
</dbReference>
<dbReference type="Gene3D" id="1.10.443.10">
    <property type="entry name" value="Intergrase catalytic core"/>
    <property type="match status" value="1"/>
</dbReference>
<dbReference type="GO" id="GO:0003677">
    <property type="term" value="F:DNA binding"/>
    <property type="evidence" value="ECO:0007669"/>
    <property type="project" value="UniProtKB-UniRule"/>
</dbReference>
<evidence type="ECO:0000313" key="9">
    <source>
        <dbReference type="Proteomes" id="UP000183287"/>
    </source>
</evidence>
<organism evidence="8 9">
    <name type="scientific">Nitrosomonas communis</name>
    <dbReference type="NCBI Taxonomy" id="44574"/>
    <lineage>
        <taxon>Bacteria</taxon>
        <taxon>Pseudomonadati</taxon>
        <taxon>Pseudomonadota</taxon>
        <taxon>Betaproteobacteria</taxon>
        <taxon>Nitrosomonadales</taxon>
        <taxon>Nitrosomonadaceae</taxon>
        <taxon>Nitrosomonas</taxon>
    </lineage>
</organism>
<dbReference type="PROSITE" id="PS51898">
    <property type="entry name" value="TYR_RECOMBINASE"/>
    <property type="match status" value="1"/>
</dbReference>
<evidence type="ECO:0000256" key="3">
    <source>
        <dbReference type="ARBA" id="ARBA00023125"/>
    </source>
</evidence>
<protein>
    <submittedName>
        <fullName evidence="8">Integrase</fullName>
    </submittedName>
</protein>
<dbReference type="SUPFAM" id="SSF56349">
    <property type="entry name" value="DNA breaking-rejoining enzymes"/>
    <property type="match status" value="1"/>
</dbReference>
<evidence type="ECO:0000256" key="1">
    <source>
        <dbReference type="ARBA" id="ARBA00008857"/>
    </source>
</evidence>
<evidence type="ECO:0000256" key="4">
    <source>
        <dbReference type="ARBA" id="ARBA00023172"/>
    </source>
</evidence>
<keyword evidence="3 5" id="KW-0238">DNA-binding</keyword>
<keyword evidence="9" id="KW-1185">Reference proteome</keyword>
<feature type="domain" description="Core-binding (CB)" evidence="7">
    <location>
        <begin position="110"/>
        <end position="191"/>
    </location>
</feature>
<dbReference type="InterPro" id="IPR053876">
    <property type="entry name" value="Phage_int_M"/>
</dbReference>
<name>A0A1I4QSS4_9PROT</name>
<dbReference type="RefSeq" id="WP_074905664.1">
    <property type="nucleotide sequence ID" value="NZ_FOUB01000028.1"/>
</dbReference>
<dbReference type="PANTHER" id="PTHR30629:SF2">
    <property type="entry name" value="PROPHAGE INTEGRASE INTS-RELATED"/>
    <property type="match status" value="1"/>
</dbReference>